<gene>
    <name evidence="2" type="ORF">E2C01_048810</name>
</gene>
<reference evidence="2 3" key="1">
    <citation type="submission" date="2019-05" db="EMBL/GenBank/DDBJ databases">
        <title>Another draft genome of Portunus trituberculatus and its Hox gene families provides insights of decapod evolution.</title>
        <authorList>
            <person name="Jeong J.-H."/>
            <person name="Song I."/>
            <person name="Kim S."/>
            <person name="Choi T."/>
            <person name="Kim D."/>
            <person name="Ryu S."/>
            <person name="Kim W."/>
        </authorList>
    </citation>
    <scope>NUCLEOTIDE SEQUENCE [LARGE SCALE GENOMIC DNA]</scope>
    <source>
        <tissue evidence="2">Muscle</tissue>
    </source>
</reference>
<evidence type="ECO:0000313" key="2">
    <source>
        <dbReference type="EMBL" id="MPC54881.1"/>
    </source>
</evidence>
<sequence>MKLARCLVLVGVLGLCVADPQTYLPPVNGFNGNSNGAPIRTTNGNGNGGNGFATNDITRANGNGLVEGFNGDPIEALSEAIGGGGVPGVDYPILAEVPDTGFTCDNLIPGYYADTAPEAGCQEWSQRKR</sequence>
<comment type="caution">
    <text evidence="2">The sequence shown here is derived from an EMBL/GenBank/DDBJ whole genome shotgun (WGS) entry which is preliminary data.</text>
</comment>
<dbReference type="Proteomes" id="UP000324222">
    <property type="component" value="Unassembled WGS sequence"/>
</dbReference>
<keyword evidence="1" id="KW-0732">Signal</keyword>
<feature type="signal peptide" evidence="1">
    <location>
        <begin position="1"/>
        <end position="18"/>
    </location>
</feature>
<keyword evidence="3" id="KW-1185">Reference proteome</keyword>
<dbReference type="AlphaFoldDB" id="A0A5B7G4P4"/>
<proteinExistence type="predicted"/>
<protein>
    <submittedName>
        <fullName evidence="2">Uncharacterized protein</fullName>
    </submittedName>
</protein>
<dbReference type="OrthoDB" id="6364363at2759"/>
<evidence type="ECO:0000256" key="1">
    <source>
        <dbReference type="SAM" id="SignalP"/>
    </source>
</evidence>
<organism evidence="2 3">
    <name type="scientific">Portunus trituberculatus</name>
    <name type="common">Swimming crab</name>
    <name type="synonym">Neptunus trituberculatus</name>
    <dbReference type="NCBI Taxonomy" id="210409"/>
    <lineage>
        <taxon>Eukaryota</taxon>
        <taxon>Metazoa</taxon>
        <taxon>Ecdysozoa</taxon>
        <taxon>Arthropoda</taxon>
        <taxon>Crustacea</taxon>
        <taxon>Multicrustacea</taxon>
        <taxon>Malacostraca</taxon>
        <taxon>Eumalacostraca</taxon>
        <taxon>Eucarida</taxon>
        <taxon>Decapoda</taxon>
        <taxon>Pleocyemata</taxon>
        <taxon>Brachyura</taxon>
        <taxon>Eubrachyura</taxon>
        <taxon>Portunoidea</taxon>
        <taxon>Portunidae</taxon>
        <taxon>Portuninae</taxon>
        <taxon>Portunus</taxon>
    </lineage>
</organism>
<name>A0A5B7G4P4_PORTR</name>
<evidence type="ECO:0000313" key="3">
    <source>
        <dbReference type="Proteomes" id="UP000324222"/>
    </source>
</evidence>
<accession>A0A5B7G4P4</accession>
<dbReference type="EMBL" id="VSRR010012704">
    <property type="protein sequence ID" value="MPC54881.1"/>
    <property type="molecule type" value="Genomic_DNA"/>
</dbReference>
<feature type="chain" id="PRO_5023088680" evidence="1">
    <location>
        <begin position="19"/>
        <end position="129"/>
    </location>
</feature>